<accession>A0A816V4A7</accession>
<feature type="compositionally biased region" description="Basic and acidic residues" evidence="1">
    <location>
        <begin position="1"/>
        <end position="10"/>
    </location>
</feature>
<protein>
    <submittedName>
        <fullName evidence="2">(rape) hypothetical protein</fullName>
    </submittedName>
</protein>
<proteinExistence type="predicted"/>
<dbReference type="EMBL" id="HG994372">
    <property type="protein sequence ID" value="CAF2116010.1"/>
    <property type="molecule type" value="Genomic_DNA"/>
</dbReference>
<sequence>MKKDGRDRRGMTWFLVRDGAKNKPRGRKQSKDKDDRSSKEEDDSELKTVLECVSVAFTTWSGSRKIVTLNCNVDIQSAPRKLVETNPAASSDLVRTAPQDSKTVIDMDKHLHKIGGKTLLKKEANDEHDGFTEGS</sequence>
<feature type="compositionally biased region" description="Basic and acidic residues" evidence="1">
    <location>
        <begin position="29"/>
        <end position="39"/>
    </location>
</feature>
<gene>
    <name evidence="2" type="ORF">DARMORV10_C08P48980.1</name>
</gene>
<name>A0A816V4A7_BRANA</name>
<organism evidence="2">
    <name type="scientific">Brassica napus</name>
    <name type="common">Rape</name>
    <dbReference type="NCBI Taxonomy" id="3708"/>
    <lineage>
        <taxon>Eukaryota</taxon>
        <taxon>Viridiplantae</taxon>
        <taxon>Streptophyta</taxon>
        <taxon>Embryophyta</taxon>
        <taxon>Tracheophyta</taxon>
        <taxon>Spermatophyta</taxon>
        <taxon>Magnoliopsida</taxon>
        <taxon>eudicotyledons</taxon>
        <taxon>Gunneridae</taxon>
        <taxon>Pentapetalae</taxon>
        <taxon>rosids</taxon>
        <taxon>malvids</taxon>
        <taxon>Brassicales</taxon>
        <taxon>Brassicaceae</taxon>
        <taxon>Brassiceae</taxon>
        <taxon>Brassica</taxon>
    </lineage>
</organism>
<feature type="region of interest" description="Disordered" evidence="1">
    <location>
        <begin position="1"/>
        <end position="44"/>
    </location>
</feature>
<dbReference type="AlphaFoldDB" id="A0A816V4A7"/>
<evidence type="ECO:0000313" key="2">
    <source>
        <dbReference type="EMBL" id="CAF2116010.1"/>
    </source>
</evidence>
<evidence type="ECO:0000256" key="1">
    <source>
        <dbReference type="SAM" id="MobiDB-lite"/>
    </source>
</evidence>
<dbReference type="Proteomes" id="UP001295469">
    <property type="component" value="Chromosome C08"/>
</dbReference>
<reference evidence="2" key="1">
    <citation type="submission" date="2021-01" db="EMBL/GenBank/DDBJ databases">
        <authorList>
            <consortium name="Genoscope - CEA"/>
            <person name="William W."/>
        </authorList>
    </citation>
    <scope>NUCLEOTIDE SEQUENCE</scope>
</reference>